<dbReference type="GO" id="GO:0009307">
    <property type="term" value="P:DNA restriction-modification system"/>
    <property type="evidence" value="ECO:0007669"/>
    <property type="project" value="UniProtKB-KW"/>
</dbReference>
<dbReference type="InterPro" id="IPR001525">
    <property type="entry name" value="C5_MeTfrase"/>
</dbReference>
<keyword evidence="1 5" id="KW-0489">Methyltransferase</keyword>
<evidence type="ECO:0000256" key="1">
    <source>
        <dbReference type="ARBA" id="ARBA00022603"/>
    </source>
</evidence>
<dbReference type="Proteomes" id="UP000321561">
    <property type="component" value="Chromosome"/>
</dbReference>
<dbReference type="InterPro" id="IPR018117">
    <property type="entry name" value="C5_DNA_meth_AS"/>
</dbReference>
<evidence type="ECO:0000256" key="4">
    <source>
        <dbReference type="ARBA" id="ARBA00022747"/>
    </source>
</evidence>
<feature type="active site" evidence="5">
    <location>
        <position position="74"/>
    </location>
</feature>
<dbReference type="PROSITE" id="PS51679">
    <property type="entry name" value="SAM_MT_C5"/>
    <property type="match status" value="1"/>
</dbReference>
<evidence type="ECO:0000256" key="3">
    <source>
        <dbReference type="ARBA" id="ARBA00022691"/>
    </source>
</evidence>
<dbReference type="PROSITE" id="PS00095">
    <property type="entry name" value="C5_MTASE_2"/>
    <property type="match status" value="1"/>
</dbReference>
<dbReference type="PRINTS" id="PR00105">
    <property type="entry name" value="C5METTRFRASE"/>
</dbReference>
<dbReference type="Gene3D" id="3.90.120.10">
    <property type="entry name" value="DNA Methylase, subunit A, domain 2"/>
    <property type="match status" value="1"/>
</dbReference>
<keyword evidence="3 5" id="KW-0949">S-adenosyl-L-methionine</keyword>
<dbReference type="GO" id="GO:0032259">
    <property type="term" value="P:methylation"/>
    <property type="evidence" value="ECO:0007669"/>
    <property type="project" value="UniProtKB-KW"/>
</dbReference>
<dbReference type="SUPFAM" id="SSF53335">
    <property type="entry name" value="S-adenosyl-L-methionine-dependent methyltransferases"/>
    <property type="match status" value="1"/>
</dbReference>
<dbReference type="PROSITE" id="PS00094">
    <property type="entry name" value="C5_MTASE_1"/>
    <property type="match status" value="1"/>
</dbReference>
<protein>
    <recommendedName>
        <fullName evidence="7">Cytosine-specific methyltransferase</fullName>
        <ecNumber evidence="7">2.1.1.37</ecNumber>
    </recommendedName>
</protein>
<dbReference type="InterPro" id="IPR050750">
    <property type="entry name" value="C5-MTase"/>
</dbReference>
<dbReference type="GO" id="GO:0003886">
    <property type="term" value="F:DNA (cytosine-5-)-methyltransferase activity"/>
    <property type="evidence" value="ECO:0007669"/>
    <property type="project" value="UniProtKB-EC"/>
</dbReference>
<comment type="similarity">
    <text evidence="5 6">Belongs to the class I-like SAM-binding methyltransferase superfamily. C5-methyltransferase family.</text>
</comment>
<dbReference type="NCBIfam" id="TIGR00675">
    <property type="entry name" value="dcm"/>
    <property type="match status" value="1"/>
</dbReference>
<evidence type="ECO:0000256" key="6">
    <source>
        <dbReference type="RuleBase" id="RU000416"/>
    </source>
</evidence>
<dbReference type="RefSeq" id="WP_147006035.1">
    <property type="nucleotide sequence ID" value="NZ_AP019846.1"/>
</dbReference>
<dbReference type="PANTHER" id="PTHR46098:SF1">
    <property type="entry name" value="TRNA (CYTOSINE(38)-C(5))-METHYLTRANSFERASE"/>
    <property type="match status" value="1"/>
</dbReference>
<accession>A0A510LBY5</accession>
<keyword evidence="4" id="KW-0680">Restriction system</keyword>
<dbReference type="EC" id="2.1.1.37" evidence="7"/>
<dbReference type="KEGG" id="lhg:JMUB5056_1737"/>
<proteinExistence type="inferred from homology"/>
<keyword evidence="2 5" id="KW-0808">Transferase</keyword>
<dbReference type="REBASE" id="356581">
    <property type="entry name" value="M.Lho5056ORF1737P"/>
</dbReference>
<dbReference type="Gene3D" id="3.40.50.150">
    <property type="entry name" value="Vaccinia Virus protein VP39"/>
    <property type="match status" value="1"/>
</dbReference>
<reference evidence="8 9" key="1">
    <citation type="submission" date="2019-07" db="EMBL/GenBank/DDBJ databases">
        <title>Complete Genome Sequence of Leptotrichia hongkongensis Strain JMUB5056.</title>
        <authorList>
            <person name="Watanabe S."/>
            <person name="Cui L."/>
        </authorList>
    </citation>
    <scope>NUCLEOTIDE SEQUENCE [LARGE SCALE GENOMIC DNA]</scope>
    <source>
        <strain evidence="8 9">JMUB5056</strain>
    </source>
</reference>
<evidence type="ECO:0000256" key="2">
    <source>
        <dbReference type="ARBA" id="ARBA00022679"/>
    </source>
</evidence>
<dbReference type="PANTHER" id="PTHR46098">
    <property type="entry name" value="TRNA (CYTOSINE(38)-C(5))-METHYLTRANSFERASE"/>
    <property type="match status" value="1"/>
</dbReference>
<dbReference type="Pfam" id="PF00145">
    <property type="entry name" value="DNA_methylase"/>
    <property type="match status" value="1"/>
</dbReference>
<dbReference type="InterPro" id="IPR029063">
    <property type="entry name" value="SAM-dependent_MTases_sf"/>
</dbReference>
<name>A0A510LBY5_9FUSO</name>
<organism evidence="8 9">
    <name type="scientific">Leptotrichia hongkongensis</name>
    <dbReference type="NCBI Taxonomy" id="554406"/>
    <lineage>
        <taxon>Bacteria</taxon>
        <taxon>Fusobacteriati</taxon>
        <taxon>Fusobacteriota</taxon>
        <taxon>Fusobacteriia</taxon>
        <taxon>Fusobacteriales</taxon>
        <taxon>Leptotrichiaceae</taxon>
        <taxon>Leptotrichia</taxon>
    </lineage>
</organism>
<gene>
    <name evidence="8" type="ORF">JMUB5056_1737</name>
</gene>
<dbReference type="InterPro" id="IPR031303">
    <property type="entry name" value="C5_meth_CS"/>
</dbReference>
<evidence type="ECO:0000313" key="9">
    <source>
        <dbReference type="Proteomes" id="UP000321561"/>
    </source>
</evidence>
<comment type="catalytic activity">
    <reaction evidence="7">
        <text>a 2'-deoxycytidine in DNA + S-adenosyl-L-methionine = a 5-methyl-2'-deoxycytidine in DNA + S-adenosyl-L-homocysteine + H(+)</text>
        <dbReference type="Rhea" id="RHEA:13681"/>
        <dbReference type="Rhea" id="RHEA-COMP:11369"/>
        <dbReference type="Rhea" id="RHEA-COMP:11370"/>
        <dbReference type="ChEBI" id="CHEBI:15378"/>
        <dbReference type="ChEBI" id="CHEBI:57856"/>
        <dbReference type="ChEBI" id="CHEBI:59789"/>
        <dbReference type="ChEBI" id="CHEBI:85452"/>
        <dbReference type="ChEBI" id="CHEBI:85454"/>
        <dbReference type="EC" id="2.1.1.37"/>
    </reaction>
</comment>
<dbReference type="EMBL" id="AP019846">
    <property type="protein sequence ID" value="BBM60143.1"/>
    <property type="molecule type" value="Genomic_DNA"/>
</dbReference>
<dbReference type="AlphaFoldDB" id="A0A510LBY5"/>
<evidence type="ECO:0000256" key="5">
    <source>
        <dbReference type="PROSITE-ProRule" id="PRU01016"/>
    </source>
</evidence>
<evidence type="ECO:0000256" key="7">
    <source>
        <dbReference type="RuleBase" id="RU000417"/>
    </source>
</evidence>
<evidence type="ECO:0000313" key="8">
    <source>
        <dbReference type="EMBL" id="BBM60143.1"/>
    </source>
</evidence>
<dbReference type="OrthoDB" id="9813719at2"/>
<sequence length="438" mass="49844">MQKIKVIELFAGVGSQAMALRNIGIDYEVIGISEIDKFAIKSYEAIHGEVHNFGDVSKIEKLPYCDLLTYSFPCQDLSIAGHQKGINKDTRSGLLLEVERLLLKAKENGTLPKYLLLENVKNLVGKKFIKDFECWLSFLNSLGYYSNWEVLNAKDYGIPQNRERVFVVSSLENMHYKFPKQVELKSKMKDLLEEKVDDKYYLSEKYLKCFSDTKNRNGFIRGERFKPRKLENCNTAFAITTRAGARATDNYIIQVWNLKNTESFGGNPHTGRVYSPDGISPCLNTMQGGGLEPKILQKGHGFNKGGIKENIVPALTKSSWHENNFVVNINPSGKGMNGNVYRTNLSPTLTTNKGEGIKILQNNDYRIRKLTPLECWRLMGFRDMDYYAAKSVGISDAQLYKQAGNSIVVTVLEAIFRNLFFKKHRRKQGIVAEQIRIF</sequence>